<name>A6IPN4_RAT</name>
<reference evidence="1 2" key="1">
    <citation type="submission" date="2005-09" db="EMBL/GenBank/DDBJ databases">
        <authorList>
            <person name="Mural R.J."/>
            <person name="Li P.W."/>
            <person name="Adams M.D."/>
            <person name="Amanatides P.G."/>
            <person name="Baden-Tillson H."/>
            <person name="Barnstead M."/>
            <person name="Chin S.H."/>
            <person name="Dew I."/>
            <person name="Evans C.A."/>
            <person name="Ferriera S."/>
            <person name="Flanigan M."/>
            <person name="Fosler C."/>
            <person name="Glodek A."/>
            <person name="Gu Z."/>
            <person name="Holt R.A."/>
            <person name="Jennings D."/>
            <person name="Kraft C.L."/>
            <person name="Lu F."/>
            <person name="Nguyen T."/>
            <person name="Nusskern D.R."/>
            <person name="Pfannkoch C.M."/>
            <person name="Sitter C."/>
            <person name="Sutton G.G."/>
            <person name="Venter J.C."/>
            <person name="Wang Z."/>
            <person name="Woodage T."/>
            <person name="Zheng X.H."/>
            <person name="Zhong F."/>
        </authorList>
    </citation>
    <scope>NUCLEOTIDE SEQUENCE [LARGE SCALE GENOMIC DNA]</scope>
    <source>
        <strain>BN</strain>
        <strain evidence="2">Sprague-Dawley</strain>
    </source>
</reference>
<protein>
    <submittedName>
        <fullName evidence="1">RCG36226</fullName>
    </submittedName>
</protein>
<evidence type="ECO:0000313" key="1">
    <source>
        <dbReference type="EMBL" id="EDL96129.1"/>
    </source>
</evidence>
<evidence type="ECO:0000313" key="2">
    <source>
        <dbReference type="Proteomes" id="UP000234681"/>
    </source>
</evidence>
<accession>A6IPN4</accession>
<feature type="non-terminal residue" evidence="1">
    <location>
        <position position="107"/>
    </location>
</feature>
<organism evidence="1 2">
    <name type="scientific">Rattus norvegicus</name>
    <name type="common">Rat</name>
    <dbReference type="NCBI Taxonomy" id="10116"/>
    <lineage>
        <taxon>Eukaryota</taxon>
        <taxon>Metazoa</taxon>
        <taxon>Chordata</taxon>
        <taxon>Craniata</taxon>
        <taxon>Vertebrata</taxon>
        <taxon>Euteleostomi</taxon>
        <taxon>Mammalia</taxon>
        <taxon>Eutheria</taxon>
        <taxon>Euarchontoglires</taxon>
        <taxon>Glires</taxon>
        <taxon>Rodentia</taxon>
        <taxon>Myomorpha</taxon>
        <taxon>Muroidea</taxon>
        <taxon>Muridae</taxon>
        <taxon>Murinae</taxon>
        <taxon>Rattus</taxon>
    </lineage>
</organism>
<gene>
    <name evidence="1" type="ORF">rCG_36226</name>
</gene>
<dbReference type="EMBL" id="CH473966">
    <property type="protein sequence ID" value="EDL96129.1"/>
    <property type="molecule type" value="Genomic_DNA"/>
</dbReference>
<sequence>MKILDKKVQKVSISNKLISSLCCPNTPRQLYNGLHDRQKARRYPHRPSHYGEPAAMAEADKMARLSEPSSATVSNHFALPGFSLENPQIHFVYIYCMIILGLSTNEN</sequence>
<dbReference type="AlphaFoldDB" id="A6IPN4"/>
<proteinExistence type="predicted"/>
<dbReference type="Proteomes" id="UP000234681">
    <property type="component" value="Chromosome X"/>
</dbReference>